<evidence type="ECO:0000313" key="12">
    <source>
        <dbReference type="EMBL" id="CAB1438977.1"/>
    </source>
</evidence>
<dbReference type="InterPro" id="IPR057428">
    <property type="entry name" value="EFHB_EF-hand_C"/>
</dbReference>
<evidence type="ECO:0000256" key="3">
    <source>
        <dbReference type="ARBA" id="ARBA00022723"/>
    </source>
</evidence>
<name>A0A9N7UTK3_PLEPL</name>
<dbReference type="Pfam" id="PF25325">
    <property type="entry name" value="EF-hand_EFHB_C"/>
    <property type="match status" value="1"/>
</dbReference>
<dbReference type="InterPro" id="IPR002048">
    <property type="entry name" value="EF_hand_dom"/>
</dbReference>
<dbReference type="GO" id="GO:0005509">
    <property type="term" value="F:calcium ion binding"/>
    <property type="evidence" value="ECO:0007669"/>
    <property type="project" value="InterPro"/>
</dbReference>
<dbReference type="Proteomes" id="UP001153269">
    <property type="component" value="Unassembled WGS sequence"/>
</dbReference>
<evidence type="ECO:0000313" key="13">
    <source>
        <dbReference type="Proteomes" id="UP001153269"/>
    </source>
</evidence>
<keyword evidence="13" id="KW-1185">Reference proteome</keyword>
<dbReference type="PROSITE" id="PS00018">
    <property type="entry name" value="EF_HAND_1"/>
    <property type="match status" value="1"/>
</dbReference>
<dbReference type="PROSITE" id="PS50222">
    <property type="entry name" value="EF_HAND_2"/>
    <property type="match status" value="2"/>
</dbReference>
<keyword evidence="3" id="KW-0479">Metal-binding</keyword>
<dbReference type="SUPFAM" id="SSF47473">
    <property type="entry name" value="EF-hand"/>
    <property type="match status" value="1"/>
</dbReference>
<keyword evidence="2" id="KW-0963">Cytoplasm</keyword>
<evidence type="ECO:0000256" key="7">
    <source>
        <dbReference type="ARBA" id="ARBA00023069"/>
    </source>
</evidence>
<evidence type="ECO:0000256" key="1">
    <source>
        <dbReference type="ARBA" id="ARBA00004611"/>
    </source>
</evidence>
<reference evidence="12" key="1">
    <citation type="submission" date="2020-03" db="EMBL/GenBank/DDBJ databases">
        <authorList>
            <person name="Weist P."/>
        </authorList>
    </citation>
    <scope>NUCLEOTIDE SEQUENCE</scope>
</reference>
<keyword evidence="8" id="KW-0206">Cytoskeleton</keyword>
<feature type="compositionally biased region" description="Basic and acidic residues" evidence="10">
    <location>
        <begin position="1"/>
        <end position="12"/>
    </location>
</feature>
<comment type="caution">
    <text evidence="12">The sequence shown here is derived from an EMBL/GenBank/DDBJ whole genome shotgun (WGS) entry which is preliminary data.</text>
</comment>
<evidence type="ECO:0000256" key="6">
    <source>
        <dbReference type="ARBA" id="ARBA00022846"/>
    </source>
</evidence>
<keyword evidence="7" id="KW-0969">Cilium</keyword>
<proteinExistence type="predicted"/>
<evidence type="ECO:0000256" key="10">
    <source>
        <dbReference type="SAM" id="MobiDB-lite"/>
    </source>
</evidence>
<dbReference type="AlphaFoldDB" id="A0A9N7UTK3"/>
<dbReference type="InterPro" id="IPR011992">
    <property type="entry name" value="EF-hand-dom_pair"/>
</dbReference>
<dbReference type="Pfam" id="PF13499">
    <property type="entry name" value="EF-hand_7"/>
    <property type="match status" value="1"/>
</dbReference>
<comment type="subcellular location">
    <subcellularLocation>
        <location evidence="1">Cytoplasm</location>
        <location evidence="1">Cytoskeleton</location>
        <location evidence="1">Flagellum axoneme</location>
    </subcellularLocation>
</comment>
<sequence>MSDSEEHVETHKPTACTPPGIRKYRMAPEPGAARVHHGKADDPDVASTLVHGMRNIPCPTVRSLINPPLKTVFQNKLLELHEAETQMGPPPSNYEEAPFGDKTIWDHDMWDIINPPKTAEQIEAAAQVGHENYIRTHNAYFSGEQIDRKYNWGQETKDSRFGKATPHHDDGRTAGKTLCWYGESRRFYNPKTVWTRSGDKDRMQPNSDKANKIHQTASCLLLSQVLERSSTPREPGQYVRIPGRQHSLVSAVRIHLKRLNFQNFPSLLQAFRHYDKSGKGMINRDDLLAVCRQLHLEVDQSVVDDLIDYCDTDKDGHINFLEFANFLNWKDRMQIDARDRYIMMNAPADIDMTSLSQSEPLPAAQALIKPEDMEPVGPDSTKTTVRTLRRLQEAPDHFITSASFIGGNRDRPLTPNSRTYGVPSVRSDLPAPHIARVTDRINYGDKPSVADLLNPSVAALQGAFKEHFFCPRTKEEIAEIFRNVGVDISEDTFEEAWCLASMRQPDGDVCVQGFSDVLKEIQAM</sequence>
<feature type="domain" description="EF-hand" evidence="11">
    <location>
        <begin position="298"/>
        <end position="333"/>
    </location>
</feature>
<dbReference type="PANTHER" id="PTHR12086">
    <property type="entry name" value="EF-HAND DOMAIN C-TERMINAL CONTAINING PROTEIN"/>
    <property type="match status" value="1"/>
</dbReference>
<dbReference type="EMBL" id="CADEAL010002223">
    <property type="protein sequence ID" value="CAB1438977.1"/>
    <property type="molecule type" value="Genomic_DNA"/>
</dbReference>
<organism evidence="12 13">
    <name type="scientific">Pleuronectes platessa</name>
    <name type="common">European plaice</name>
    <dbReference type="NCBI Taxonomy" id="8262"/>
    <lineage>
        <taxon>Eukaryota</taxon>
        <taxon>Metazoa</taxon>
        <taxon>Chordata</taxon>
        <taxon>Craniata</taxon>
        <taxon>Vertebrata</taxon>
        <taxon>Euteleostomi</taxon>
        <taxon>Actinopterygii</taxon>
        <taxon>Neopterygii</taxon>
        <taxon>Teleostei</taxon>
        <taxon>Neoteleostei</taxon>
        <taxon>Acanthomorphata</taxon>
        <taxon>Carangaria</taxon>
        <taxon>Pleuronectiformes</taxon>
        <taxon>Pleuronectoidei</taxon>
        <taxon>Pleuronectidae</taxon>
        <taxon>Pleuronectes</taxon>
    </lineage>
</organism>
<keyword evidence="6" id="KW-0282">Flagellum</keyword>
<feature type="region of interest" description="Disordered" evidence="10">
    <location>
        <begin position="1"/>
        <end position="24"/>
    </location>
</feature>
<gene>
    <name evidence="12" type="ORF">PLEPLA_LOCUS26832</name>
</gene>
<dbReference type="PANTHER" id="PTHR12086:SF12">
    <property type="entry name" value="EF-HAND DOMAIN-CONTAINING FAMILY MEMBER B"/>
    <property type="match status" value="1"/>
</dbReference>
<keyword evidence="5" id="KW-0106">Calcium</keyword>
<evidence type="ECO:0000256" key="2">
    <source>
        <dbReference type="ARBA" id="ARBA00022490"/>
    </source>
</evidence>
<evidence type="ECO:0000256" key="8">
    <source>
        <dbReference type="ARBA" id="ARBA00023212"/>
    </source>
</evidence>
<evidence type="ECO:0000256" key="4">
    <source>
        <dbReference type="ARBA" id="ARBA00022737"/>
    </source>
</evidence>
<feature type="domain" description="EF-hand" evidence="11">
    <location>
        <begin position="262"/>
        <end position="297"/>
    </location>
</feature>
<dbReference type="CDD" id="cd00051">
    <property type="entry name" value="EFh"/>
    <property type="match status" value="1"/>
</dbReference>
<evidence type="ECO:0000256" key="9">
    <source>
        <dbReference type="ARBA" id="ARBA00023273"/>
    </source>
</evidence>
<keyword evidence="4" id="KW-0677">Repeat</keyword>
<evidence type="ECO:0000259" key="11">
    <source>
        <dbReference type="PROSITE" id="PS50222"/>
    </source>
</evidence>
<dbReference type="Gene3D" id="1.10.238.10">
    <property type="entry name" value="EF-hand"/>
    <property type="match status" value="1"/>
</dbReference>
<dbReference type="SMART" id="SM00054">
    <property type="entry name" value="EFh"/>
    <property type="match status" value="2"/>
</dbReference>
<dbReference type="InterPro" id="IPR018247">
    <property type="entry name" value="EF_Hand_1_Ca_BS"/>
</dbReference>
<dbReference type="InterPro" id="IPR040193">
    <property type="entry name" value="EFHC1/EFHC2/EFHB"/>
</dbReference>
<accession>A0A9N7UTK3</accession>
<keyword evidence="9" id="KW-0966">Cell projection</keyword>
<protein>
    <recommendedName>
        <fullName evidence="11">EF-hand domain-containing protein</fullName>
    </recommendedName>
</protein>
<evidence type="ECO:0000256" key="5">
    <source>
        <dbReference type="ARBA" id="ARBA00022837"/>
    </source>
</evidence>